<feature type="transmembrane region" description="Helical" evidence="1">
    <location>
        <begin position="74"/>
        <end position="94"/>
    </location>
</feature>
<evidence type="ECO:0000256" key="1">
    <source>
        <dbReference type="SAM" id="Phobius"/>
    </source>
</evidence>
<proteinExistence type="predicted"/>
<feature type="transmembrane region" description="Helical" evidence="1">
    <location>
        <begin position="50"/>
        <end position="68"/>
    </location>
</feature>
<reference evidence="2 3" key="1">
    <citation type="submission" date="2010-08" db="EMBL/GenBank/DDBJ databases">
        <authorList>
            <person name="Muzny D."/>
            <person name="Qin X."/>
            <person name="Deng J."/>
            <person name="Jiang H."/>
            <person name="Liu Y."/>
            <person name="Qu J."/>
            <person name="Song X.-Z."/>
            <person name="Zhang L."/>
            <person name="Thornton R."/>
            <person name="Coyle M."/>
            <person name="Francisco L."/>
            <person name="Jackson L."/>
            <person name="Javaid M."/>
            <person name="Korchina V."/>
            <person name="Kovar C."/>
            <person name="Mata R."/>
            <person name="Mathew T."/>
            <person name="Ngo R."/>
            <person name="Nguyen L."/>
            <person name="Nguyen N."/>
            <person name="Okwuonu G."/>
            <person name="Ongeri F."/>
            <person name="Pham C."/>
            <person name="Simmons D."/>
            <person name="Wilczek-Boney K."/>
            <person name="Hale W."/>
            <person name="Jakkamsetti A."/>
            <person name="Pham P."/>
            <person name="Ruth R."/>
            <person name="San Lucas F."/>
            <person name="Warren J."/>
            <person name="Zhang J."/>
            <person name="Zhao Z."/>
            <person name="Zhou C."/>
            <person name="Zhu D."/>
            <person name="Lee S."/>
            <person name="Bess C."/>
            <person name="Blankenburg K."/>
            <person name="Forbes L."/>
            <person name="Fu Q."/>
            <person name="Gubbala S."/>
            <person name="Hirani K."/>
            <person name="Jayaseelan J.C."/>
            <person name="Lara F."/>
            <person name="Munidasa M."/>
            <person name="Palculict T."/>
            <person name="Patil S."/>
            <person name="Pu L.-L."/>
            <person name="Saada N."/>
            <person name="Tang L."/>
            <person name="Weissenberger G."/>
            <person name="Zhu Y."/>
            <person name="Hemphill L."/>
            <person name="Shang Y."/>
            <person name="Youmans B."/>
            <person name="Ayvaz T."/>
            <person name="Ross M."/>
            <person name="Santibanez J."/>
            <person name="Aqrawi P."/>
            <person name="Gross S."/>
            <person name="Joshi V."/>
            <person name="Fowler G."/>
            <person name="Nazareth L."/>
            <person name="Reid J."/>
            <person name="Worley K."/>
            <person name="Petrosino J."/>
            <person name="Highlander S."/>
            <person name="Gibbs R."/>
        </authorList>
    </citation>
    <scope>NUCLEOTIDE SEQUENCE [LARGE SCALE GENOMIC DNA]</scope>
    <source>
        <strain evidence="2 3">ATCC 27679</strain>
    </source>
</reference>
<dbReference type="AlphaFoldDB" id="E0QAN3"/>
<dbReference type="EMBL" id="AEEQ01000015">
    <property type="protein sequence ID" value="EFM40381.1"/>
    <property type="molecule type" value="Genomic_DNA"/>
</dbReference>
<evidence type="ECO:0000313" key="3">
    <source>
        <dbReference type="Proteomes" id="UP000003323"/>
    </source>
</evidence>
<dbReference type="HOGENOM" id="CLU_2033550_0_0_11"/>
<comment type="caution">
    <text evidence="2">The sequence shown here is derived from an EMBL/GenBank/DDBJ whole genome shotgun (WGS) entry which is preliminary data.</text>
</comment>
<accession>E0QAN3</accession>
<keyword evidence="1" id="KW-0812">Transmembrane</keyword>
<keyword evidence="1" id="KW-0472">Membrane</keyword>
<dbReference type="Proteomes" id="UP000003323">
    <property type="component" value="Unassembled WGS sequence"/>
</dbReference>
<evidence type="ECO:0000313" key="2">
    <source>
        <dbReference type="EMBL" id="EFM40381.1"/>
    </source>
</evidence>
<sequence>MNMIAETVIHDVSDPCHSARHAVRRDPPPTGSAWDESDYWMGLSIRYGRGELACLLAAMALSSIGVAAGMALSVLFLVPSALLVVLLVAAGLWCRGNSLDARDLSVWSMGGTPAEEGGEWK</sequence>
<organism evidence="2 3">
    <name type="scientific">Bifidobacterium dentium ATCC 27679</name>
    <dbReference type="NCBI Taxonomy" id="871562"/>
    <lineage>
        <taxon>Bacteria</taxon>
        <taxon>Bacillati</taxon>
        <taxon>Actinomycetota</taxon>
        <taxon>Actinomycetes</taxon>
        <taxon>Bifidobacteriales</taxon>
        <taxon>Bifidobacteriaceae</taxon>
        <taxon>Bifidobacterium</taxon>
    </lineage>
</organism>
<gene>
    <name evidence="2" type="ORF">HMPREF0168_2191</name>
</gene>
<keyword evidence="1" id="KW-1133">Transmembrane helix</keyword>
<name>E0QAN3_9BIFI</name>
<protein>
    <submittedName>
        <fullName evidence="2">Uncharacterized protein</fullName>
    </submittedName>
</protein>